<sequence length="50" mass="5679">MCGMGGRERGRNDEEQARFSQDGATSVRSLSFSLTIRERNYFPPEEKNAP</sequence>
<name>A0A026WB82_OOCBI</name>
<reference evidence="2 3" key="1">
    <citation type="journal article" date="2014" name="Curr. Biol.">
        <title>The genome of the clonal raider ant Cerapachys biroi.</title>
        <authorList>
            <person name="Oxley P.R."/>
            <person name="Ji L."/>
            <person name="Fetter-Pruneda I."/>
            <person name="McKenzie S.K."/>
            <person name="Li C."/>
            <person name="Hu H."/>
            <person name="Zhang G."/>
            <person name="Kronauer D.J."/>
        </authorList>
    </citation>
    <scope>NUCLEOTIDE SEQUENCE [LARGE SCALE GENOMIC DNA]</scope>
</reference>
<keyword evidence="3" id="KW-1185">Reference proteome</keyword>
<dbReference type="Proteomes" id="UP000053097">
    <property type="component" value="Unassembled WGS sequence"/>
</dbReference>
<proteinExistence type="predicted"/>
<gene>
    <name evidence="2" type="ORF">X777_06277</name>
</gene>
<dbReference type="AlphaFoldDB" id="A0A026WB82"/>
<evidence type="ECO:0000256" key="1">
    <source>
        <dbReference type="SAM" id="MobiDB-lite"/>
    </source>
</evidence>
<feature type="compositionally biased region" description="Basic and acidic residues" evidence="1">
    <location>
        <begin position="36"/>
        <end position="50"/>
    </location>
</feature>
<feature type="compositionally biased region" description="Basic and acidic residues" evidence="1">
    <location>
        <begin position="1"/>
        <end position="17"/>
    </location>
</feature>
<protein>
    <submittedName>
        <fullName evidence="2">Uncharacterized protein</fullName>
    </submittedName>
</protein>
<evidence type="ECO:0000313" key="3">
    <source>
        <dbReference type="Proteomes" id="UP000053097"/>
    </source>
</evidence>
<organism evidence="2 3">
    <name type="scientific">Ooceraea biroi</name>
    <name type="common">Clonal raider ant</name>
    <name type="synonym">Cerapachys biroi</name>
    <dbReference type="NCBI Taxonomy" id="2015173"/>
    <lineage>
        <taxon>Eukaryota</taxon>
        <taxon>Metazoa</taxon>
        <taxon>Ecdysozoa</taxon>
        <taxon>Arthropoda</taxon>
        <taxon>Hexapoda</taxon>
        <taxon>Insecta</taxon>
        <taxon>Pterygota</taxon>
        <taxon>Neoptera</taxon>
        <taxon>Endopterygota</taxon>
        <taxon>Hymenoptera</taxon>
        <taxon>Apocrita</taxon>
        <taxon>Aculeata</taxon>
        <taxon>Formicoidea</taxon>
        <taxon>Formicidae</taxon>
        <taxon>Dorylinae</taxon>
        <taxon>Ooceraea</taxon>
    </lineage>
</organism>
<feature type="compositionally biased region" description="Polar residues" evidence="1">
    <location>
        <begin position="18"/>
        <end position="34"/>
    </location>
</feature>
<accession>A0A026WB82</accession>
<feature type="region of interest" description="Disordered" evidence="1">
    <location>
        <begin position="1"/>
        <end position="50"/>
    </location>
</feature>
<evidence type="ECO:0000313" key="2">
    <source>
        <dbReference type="EMBL" id="EZA53198.1"/>
    </source>
</evidence>
<dbReference type="EMBL" id="KK107293">
    <property type="protein sequence ID" value="EZA53198.1"/>
    <property type="molecule type" value="Genomic_DNA"/>
</dbReference>